<sequence length="257" mass="28643">MDRVQPTGRRESTSRAAATRPQLDARLFFSEDPRCRRRGWNIMRMMMLPPSFSPAAKAGEKRKRRGRSFSEQFFAACRGLPLRRSTEARAQNREMPASSAARPDEGGVRFEQFYGTTLDGPSIPSLIADGLPEGFPSGYALDLAERAKACDLTAQNRGTGLAHRNGQPTKPAASLTYLQRTYQGRETQGSHEPAVQTSAVDCEQRWFKAPDRNGEKLPTEKALSNKKADSHRRNFRNARHPAEPVSVPGDRNSSQQQ</sequence>
<dbReference type="AlphaFoldDB" id="A0A9J6DEK5"/>
<gene>
    <name evidence="2" type="ORF">HPB51_001018</name>
</gene>
<accession>A0A9J6DEK5</accession>
<comment type="caution">
    <text evidence="2">The sequence shown here is derived from an EMBL/GenBank/DDBJ whole genome shotgun (WGS) entry which is preliminary data.</text>
</comment>
<dbReference type="EMBL" id="JABSTU010000009">
    <property type="protein sequence ID" value="KAH8020385.1"/>
    <property type="molecule type" value="Genomic_DNA"/>
</dbReference>
<feature type="region of interest" description="Disordered" evidence="1">
    <location>
        <begin position="209"/>
        <end position="257"/>
    </location>
</feature>
<reference evidence="2" key="2">
    <citation type="submission" date="2021-09" db="EMBL/GenBank/DDBJ databases">
        <authorList>
            <person name="Jia N."/>
            <person name="Wang J."/>
            <person name="Shi W."/>
            <person name="Du L."/>
            <person name="Sun Y."/>
            <person name="Zhan W."/>
            <person name="Jiang J."/>
            <person name="Wang Q."/>
            <person name="Zhang B."/>
            <person name="Ji P."/>
            <person name="Sakyi L.B."/>
            <person name="Cui X."/>
            <person name="Yuan T."/>
            <person name="Jiang B."/>
            <person name="Yang W."/>
            <person name="Lam T.T.-Y."/>
            <person name="Chang Q."/>
            <person name="Ding S."/>
            <person name="Wang X."/>
            <person name="Zhu J."/>
            <person name="Ruan X."/>
            <person name="Zhao L."/>
            <person name="Wei J."/>
            <person name="Que T."/>
            <person name="Du C."/>
            <person name="Cheng J."/>
            <person name="Dai P."/>
            <person name="Han X."/>
            <person name="Huang E."/>
            <person name="Gao Y."/>
            <person name="Liu J."/>
            <person name="Shao H."/>
            <person name="Ye R."/>
            <person name="Li L."/>
            <person name="Wei W."/>
            <person name="Wang X."/>
            <person name="Wang C."/>
            <person name="Huo Q."/>
            <person name="Li W."/>
            <person name="Guo W."/>
            <person name="Chen H."/>
            <person name="Chen S."/>
            <person name="Zhou L."/>
            <person name="Zhou L."/>
            <person name="Ni X."/>
            <person name="Tian J."/>
            <person name="Zhou Y."/>
            <person name="Sheng Y."/>
            <person name="Liu T."/>
            <person name="Pan Y."/>
            <person name="Xia L."/>
            <person name="Li J."/>
            <person name="Zhao F."/>
            <person name="Cao W."/>
        </authorList>
    </citation>
    <scope>NUCLEOTIDE SEQUENCE</scope>
    <source>
        <strain evidence="2">Rmic-2018</strain>
        <tissue evidence="2">Larvae</tissue>
    </source>
</reference>
<feature type="region of interest" description="Disordered" evidence="1">
    <location>
        <begin position="85"/>
        <end position="106"/>
    </location>
</feature>
<proteinExistence type="predicted"/>
<keyword evidence="3" id="KW-1185">Reference proteome</keyword>
<reference evidence="2" key="1">
    <citation type="journal article" date="2020" name="Cell">
        <title>Large-Scale Comparative Analyses of Tick Genomes Elucidate Their Genetic Diversity and Vector Capacities.</title>
        <authorList>
            <consortium name="Tick Genome and Microbiome Consortium (TIGMIC)"/>
            <person name="Jia N."/>
            <person name="Wang J."/>
            <person name="Shi W."/>
            <person name="Du L."/>
            <person name="Sun Y."/>
            <person name="Zhan W."/>
            <person name="Jiang J.F."/>
            <person name="Wang Q."/>
            <person name="Zhang B."/>
            <person name="Ji P."/>
            <person name="Bell-Sakyi L."/>
            <person name="Cui X.M."/>
            <person name="Yuan T.T."/>
            <person name="Jiang B.G."/>
            <person name="Yang W.F."/>
            <person name="Lam T.T."/>
            <person name="Chang Q.C."/>
            <person name="Ding S.J."/>
            <person name="Wang X.J."/>
            <person name="Zhu J.G."/>
            <person name="Ruan X.D."/>
            <person name="Zhao L."/>
            <person name="Wei J.T."/>
            <person name="Ye R.Z."/>
            <person name="Que T.C."/>
            <person name="Du C.H."/>
            <person name="Zhou Y.H."/>
            <person name="Cheng J.X."/>
            <person name="Dai P.F."/>
            <person name="Guo W.B."/>
            <person name="Han X.H."/>
            <person name="Huang E.J."/>
            <person name="Li L.F."/>
            <person name="Wei W."/>
            <person name="Gao Y.C."/>
            <person name="Liu J.Z."/>
            <person name="Shao H.Z."/>
            <person name="Wang X."/>
            <person name="Wang C.C."/>
            <person name="Yang T.C."/>
            <person name="Huo Q.B."/>
            <person name="Li W."/>
            <person name="Chen H.Y."/>
            <person name="Chen S.E."/>
            <person name="Zhou L.G."/>
            <person name="Ni X.B."/>
            <person name="Tian J.H."/>
            <person name="Sheng Y."/>
            <person name="Liu T."/>
            <person name="Pan Y.S."/>
            <person name="Xia L.Y."/>
            <person name="Li J."/>
            <person name="Zhao F."/>
            <person name="Cao W.C."/>
        </authorList>
    </citation>
    <scope>NUCLEOTIDE SEQUENCE</scope>
    <source>
        <strain evidence="2">Rmic-2018</strain>
    </source>
</reference>
<dbReference type="Proteomes" id="UP000821866">
    <property type="component" value="Chromosome 7"/>
</dbReference>
<evidence type="ECO:0000256" key="1">
    <source>
        <dbReference type="SAM" id="MobiDB-lite"/>
    </source>
</evidence>
<evidence type="ECO:0000313" key="3">
    <source>
        <dbReference type="Proteomes" id="UP000821866"/>
    </source>
</evidence>
<organism evidence="2 3">
    <name type="scientific">Rhipicephalus microplus</name>
    <name type="common">Cattle tick</name>
    <name type="synonym">Boophilus microplus</name>
    <dbReference type="NCBI Taxonomy" id="6941"/>
    <lineage>
        <taxon>Eukaryota</taxon>
        <taxon>Metazoa</taxon>
        <taxon>Ecdysozoa</taxon>
        <taxon>Arthropoda</taxon>
        <taxon>Chelicerata</taxon>
        <taxon>Arachnida</taxon>
        <taxon>Acari</taxon>
        <taxon>Parasitiformes</taxon>
        <taxon>Ixodida</taxon>
        <taxon>Ixodoidea</taxon>
        <taxon>Ixodidae</taxon>
        <taxon>Rhipicephalinae</taxon>
        <taxon>Rhipicephalus</taxon>
        <taxon>Boophilus</taxon>
    </lineage>
</organism>
<protein>
    <submittedName>
        <fullName evidence="2">Uncharacterized protein</fullName>
    </submittedName>
</protein>
<name>A0A9J6DEK5_RHIMP</name>
<feature type="compositionally biased region" description="Basic and acidic residues" evidence="1">
    <location>
        <begin position="209"/>
        <end position="219"/>
    </location>
</feature>
<evidence type="ECO:0000313" key="2">
    <source>
        <dbReference type="EMBL" id="KAH8020385.1"/>
    </source>
</evidence>